<feature type="binding site" evidence="16">
    <location>
        <position position="32"/>
    </location>
    <ligand>
        <name>Mg(2+)</name>
        <dbReference type="ChEBI" id="CHEBI:18420"/>
        <label>2</label>
    </ligand>
</feature>
<evidence type="ECO:0000256" key="13">
    <source>
        <dbReference type="ARBA" id="ARBA00023136"/>
    </source>
</evidence>
<dbReference type="Gene3D" id="3.40.50.300">
    <property type="entry name" value="P-loop containing nucleotide triphosphate hydrolases"/>
    <property type="match status" value="1"/>
</dbReference>
<evidence type="ECO:0000256" key="7">
    <source>
        <dbReference type="ARBA" id="ARBA00022692"/>
    </source>
</evidence>
<evidence type="ECO:0000256" key="2">
    <source>
        <dbReference type="ARBA" id="ARBA00004429"/>
    </source>
</evidence>
<organism evidence="19 20">
    <name type="scientific">Koleobacter methoxysyntrophicus</name>
    <dbReference type="NCBI Taxonomy" id="2751313"/>
    <lineage>
        <taxon>Bacteria</taxon>
        <taxon>Bacillati</taxon>
        <taxon>Bacillota</taxon>
        <taxon>Clostridia</taxon>
        <taxon>Koleobacterales</taxon>
        <taxon>Koleobacteraceae</taxon>
        <taxon>Koleobacter</taxon>
    </lineage>
</organism>
<dbReference type="Pfam" id="PF17910">
    <property type="entry name" value="FeoB_Cyto"/>
    <property type="match status" value="1"/>
</dbReference>
<dbReference type="GO" id="GO:0005886">
    <property type="term" value="C:plasma membrane"/>
    <property type="evidence" value="ECO:0007669"/>
    <property type="project" value="UniProtKB-SubCell"/>
</dbReference>
<dbReference type="SUPFAM" id="SSF52540">
    <property type="entry name" value="P-loop containing nucleoside triphosphate hydrolases"/>
    <property type="match status" value="1"/>
</dbReference>
<feature type="binding site" evidence="16">
    <location>
        <position position="36"/>
    </location>
    <ligand>
        <name>Mg(2+)</name>
        <dbReference type="ChEBI" id="CHEBI:18420"/>
        <label>2</label>
    </ligand>
</feature>
<dbReference type="NCBIfam" id="TIGR00437">
    <property type="entry name" value="feoB"/>
    <property type="match status" value="1"/>
</dbReference>
<feature type="binding site" evidence="15">
    <location>
        <begin position="21"/>
        <end position="28"/>
    </location>
    <ligand>
        <name>GTP</name>
        <dbReference type="ChEBI" id="CHEBI:37565"/>
        <label>1</label>
    </ligand>
</feature>
<keyword evidence="10 17" id="KW-0408">Iron</keyword>
<keyword evidence="8 15" id="KW-0547">Nucleotide-binding</keyword>
<dbReference type="InterPro" id="IPR003373">
    <property type="entry name" value="Fe2_transport_prot-B"/>
</dbReference>
<keyword evidence="5 17" id="KW-0410">Iron transport</keyword>
<feature type="transmembrane region" description="Helical" evidence="17">
    <location>
        <begin position="358"/>
        <end position="387"/>
    </location>
</feature>
<dbReference type="Gene3D" id="1.10.287.1770">
    <property type="match status" value="1"/>
</dbReference>
<keyword evidence="16" id="KW-0479">Metal-binding</keyword>
<dbReference type="InterPro" id="IPR041069">
    <property type="entry name" value="FeoB_Cyto"/>
</dbReference>
<dbReference type="InterPro" id="IPR030389">
    <property type="entry name" value="G_FEOB_dom"/>
</dbReference>
<dbReference type="RefSeq" id="WP_206706798.1">
    <property type="nucleotide sequence ID" value="NZ_CP059066.1"/>
</dbReference>
<name>A0A8A0RPK2_9FIRM</name>
<dbReference type="InterPro" id="IPR005225">
    <property type="entry name" value="Small_GTP-bd"/>
</dbReference>
<sequence>METAKVIKIKNEAQIVVALAGNPNSGKTTIFNNLTGARQHVGNWPGVTVEKKEGQFVSEGKVVRVVDLPGTYSLGAYSEDEAVARNYIAFEKPDVVINVVDATNLERNLYLTLQLLEMGANVVIALNMTDELKAKRMDINTAKLSELLGVRVVPTVATQNQGIKELVNQTLQAAKIKDREPLKISYGKEVEYELAAIEQDILSNPELSVRFSPRWLAVKVLEGDEDILKKLEGYIDLRQLLTKRETAIKRLEGILGDEIDSLIADRRYGFISGLAKEVITRRQTAEDRLSSSDKIDRIVTNRYLGIPIFLLAMWAVFQFTFKVGDPLIGWIENLFEWLGGTTGTWLESIGTSELLVSLIVDGIIGSVGSVLVFIPNIFLLFFAISILEDSGYMARAAYIMDRFMHSLGLHGKSFIPLLIGFGCNVPAIMATRTLENKHDRLITILINPLMSCTARLPVYVLFAGAFFSARQGLVIFSIYLLGLILAVLSGLLFKRFLFKGETSHFVMELPPYRVPTLKSTLIHMWERGSSFIRKAGTIIFAVVVLIWVLSNLPAGVEYASHNSVLGRIGGFIAPIFKPAGFGTWEAAAALIFGILAKEVVVGTLGIVYGVGEAGLTDVISNYWTPLSAYAFMVMTLIYIPCIATIAAIKRETNSWGWTIFAISYSLILGWLMAVLVYQIGRLIGLG</sequence>
<evidence type="ECO:0000256" key="5">
    <source>
        <dbReference type="ARBA" id="ARBA00022496"/>
    </source>
</evidence>
<dbReference type="Pfam" id="PF02421">
    <property type="entry name" value="FeoB_N"/>
    <property type="match status" value="1"/>
</dbReference>
<dbReference type="GO" id="GO:0005525">
    <property type="term" value="F:GTP binding"/>
    <property type="evidence" value="ECO:0007669"/>
    <property type="project" value="UniProtKB-KW"/>
</dbReference>
<keyword evidence="7 17" id="KW-0812">Transmembrane</keyword>
<evidence type="ECO:0000313" key="20">
    <source>
        <dbReference type="Proteomes" id="UP000662904"/>
    </source>
</evidence>
<dbReference type="InterPro" id="IPR011642">
    <property type="entry name" value="Gate_dom"/>
</dbReference>
<feature type="binding site" evidence="15">
    <location>
        <begin position="67"/>
        <end position="70"/>
    </location>
    <ligand>
        <name>GTP</name>
        <dbReference type="ChEBI" id="CHEBI:37565"/>
        <label>1</label>
    </ligand>
</feature>
<feature type="binding site" evidence="15">
    <location>
        <begin position="127"/>
        <end position="130"/>
    </location>
    <ligand>
        <name>GTP</name>
        <dbReference type="ChEBI" id="CHEBI:37565"/>
        <label>1</label>
    </ligand>
</feature>
<keyword evidence="16" id="KW-0460">Magnesium</keyword>
<evidence type="ECO:0000256" key="4">
    <source>
        <dbReference type="ARBA" id="ARBA00022475"/>
    </source>
</evidence>
<dbReference type="FunFam" id="3.40.50.300:FF:000426">
    <property type="entry name" value="Ferrous iron transport protein B"/>
    <property type="match status" value="1"/>
</dbReference>
<evidence type="ECO:0000256" key="8">
    <source>
        <dbReference type="ARBA" id="ARBA00022741"/>
    </source>
</evidence>
<evidence type="ECO:0000256" key="9">
    <source>
        <dbReference type="ARBA" id="ARBA00022989"/>
    </source>
</evidence>
<feature type="binding site" evidence="15">
    <location>
        <begin position="46"/>
        <end position="50"/>
    </location>
    <ligand>
        <name>GTP</name>
        <dbReference type="ChEBI" id="CHEBI:37565"/>
        <label>1</label>
    </ligand>
</feature>
<evidence type="ECO:0000256" key="15">
    <source>
        <dbReference type="PIRSR" id="PIRSR603373-1"/>
    </source>
</evidence>
<dbReference type="PRINTS" id="PR00326">
    <property type="entry name" value="GTP1OBG"/>
</dbReference>
<evidence type="ECO:0000259" key="18">
    <source>
        <dbReference type="PROSITE" id="PS51711"/>
    </source>
</evidence>
<gene>
    <name evidence="19" type="primary">feoB_4</name>
    <name evidence="19" type="ORF">H0A61_01802</name>
</gene>
<evidence type="ECO:0000313" key="19">
    <source>
        <dbReference type="EMBL" id="QSQ09439.1"/>
    </source>
</evidence>
<proteinExistence type="inferred from homology"/>
<evidence type="ECO:0000256" key="6">
    <source>
        <dbReference type="ARBA" id="ARBA00022519"/>
    </source>
</evidence>
<dbReference type="Pfam" id="PF07670">
    <property type="entry name" value="Gate"/>
    <property type="match status" value="2"/>
</dbReference>
<reference evidence="19" key="1">
    <citation type="submission" date="2020-07" db="EMBL/GenBank/DDBJ databases">
        <title>Koleobacter methoxysyntrophicus gen. nov., sp. nov., a novel anaerobic bacterium isolated from deep subsurface oil field and proposal of Koleobacterales ord. nov. in the phylum Firmicutes.</title>
        <authorList>
            <person name="Sakamoto S."/>
            <person name="Tamaki H."/>
        </authorList>
    </citation>
    <scope>NUCLEOTIDE SEQUENCE</scope>
    <source>
        <strain evidence="19">NRmbB1</strain>
    </source>
</reference>
<dbReference type="GO" id="GO:0015093">
    <property type="term" value="F:ferrous iron transmembrane transporter activity"/>
    <property type="evidence" value="ECO:0007669"/>
    <property type="project" value="UniProtKB-UniRule"/>
</dbReference>
<feature type="transmembrane region" description="Helical" evidence="17">
    <location>
        <begin position="441"/>
        <end position="467"/>
    </location>
</feature>
<evidence type="ECO:0000256" key="12">
    <source>
        <dbReference type="ARBA" id="ARBA00023134"/>
    </source>
</evidence>
<feature type="transmembrane region" description="Helical" evidence="17">
    <location>
        <begin position="407"/>
        <end position="429"/>
    </location>
</feature>
<keyword evidence="4" id="KW-1003">Cell membrane</keyword>
<dbReference type="Pfam" id="PF07664">
    <property type="entry name" value="FeoB_C"/>
    <property type="match status" value="1"/>
</dbReference>
<keyword evidence="9 17" id="KW-1133">Transmembrane helix</keyword>
<evidence type="ECO:0000256" key="10">
    <source>
        <dbReference type="ARBA" id="ARBA00023004"/>
    </source>
</evidence>
<feature type="transmembrane region" description="Helical" evidence="17">
    <location>
        <begin position="558"/>
        <end position="576"/>
    </location>
</feature>
<keyword evidence="3 17" id="KW-0813">Transport</keyword>
<dbReference type="InterPro" id="IPR050860">
    <property type="entry name" value="FeoB_GTPase"/>
</dbReference>
<evidence type="ECO:0000256" key="1">
    <source>
        <dbReference type="ARBA" id="ARBA00003926"/>
    </source>
</evidence>
<feature type="binding site" evidence="16">
    <location>
        <position position="35"/>
    </location>
    <ligand>
        <name>Mg(2+)</name>
        <dbReference type="ChEBI" id="CHEBI:18420"/>
        <label>2</label>
    </ligand>
</feature>
<dbReference type="PROSITE" id="PS51711">
    <property type="entry name" value="G_FEOB"/>
    <property type="match status" value="1"/>
</dbReference>
<feature type="domain" description="FeoB-type G" evidence="18">
    <location>
        <begin position="14"/>
        <end position="176"/>
    </location>
</feature>
<comment type="subcellular location">
    <subcellularLocation>
        <location evidence="2">Cell inner membrane</location>
        <topology evidence="2">Multi-pass membrane protein</topology>
    </subcellularLocation>
    <subcellularLocation>
        <location evidence="17">Cell membrane</location>
        <topology evidence="17">Multi-pass membrane protein</topology>
    </subcellularLocation>
</comment>
<evidence type="ECO:0000256" key="3">
    <source>
        <dbReference type="ARBA" id="ARBA00022448"/>
    </source>
</evidence>
<feature type="transmembrane region" description="Helical" evidence="17">
    <location>
        <begin position="628"/>
        <end position="648"/>
    </location>
</feature>
<feature type="transmembrane region" description="Helical" evidence="17">
    <location>
        <begin position="588"/>
        <end position="608"/>
    </location>
</feature>
<keyword evidence="11" id="KW-0406">Ion transport</keyword>
<evidence type="ECO:0000256" key="14">
    <source>
        <dbReference type="NCBIfam" id="TIGR00437"/>
    </source>
</evidence>
<dbReference type="KEGG" id="kme:H0A61_01802"/>
<dbReference type="Proteomes" id="UP000662904">
    <property type="component" value="Chromosome"/>
</dbReference>
<feature type="binding site" evidence="15">
    <location>
        <begin position="156"/>
        <end position="158"/>
    </location>
    <ligand>
        <name>GTP</name>
        <dbReference type="ChEBI" id="CHEBI:37565"/>
        <label>1</label>
    </ligand>
</feature>
<protein>
    <recommendedName>
        <fullName evidence="14 17">Ferrous iron transport protein B</fullName>
    </recommendedName>
</protein>
<dbReference type="InterPro" id="IPR011640">
    <property type="entry name" value="Fe2_transport_prot_B_C"/>
</dbReference>
<dbReference type="PANTHER" id="PTHR43185">
    <property type="entry name" value="FERROUS IRON TRANSPORT PROTEIN B"/>
    <property type="match status" value="1"/>
</dbReference>
<keyword evidence="12 15" id="KW-0342">GTP-binding</keyword>
<evidence type="ECO:0000256" key="16">
    <source>
        <dbReference type="PIRSR" id="PIRSR603373-2"/>
    </source>
</evidence>
<feature type="transmembrane region" description="Helical" evidence="17">
    <location>
        <begin position="531"/>
        <end position="552"/>
    </location>
</feature>
<feature type="transmembrane region" description="Helical" evidence="17">
    <location>
        <begin position="473"/>
        <end position="493"/>
    </location>
</feature>
<dbReference type="NCBIfam" id="TIGR00231">
    <property type="entry name" value="small_GTP"/>
    <property type="match status" value="1"/>
</dbReference>
<keyword evidence="6" id="KW-0997">Cell inner membrane</keyword>
<accession>A0A8A0RPK2</accession>
<dbReference type="EMBL" id="CP059066">
    <property type="protein sequence ID" value="QSQ09439.1"/>
    <property type="molecule type" value="Genomic_DNA"/>
</dbReference>
<dbReference type="InterPro" id="IPR027417">
    <property type="entry name" value="P-loop_NTPase"/>
</dbReference>
<comment type="similarity">
    <text evidence="17">Belongs to the TRAFAC class TrmE-Era-EngA-EngB-Septin-like GTPase superfamily. FeoB GTPase (TC 9.A.8) family.</text>
</comment>
<comment type="function">
    <text evidence="1 17">Probable transporter of a GTP-driven Fe(2+) uptake system.</text>
</comment>
<feature type="transmembrane region" description="Helical" evidence="17">
    <location>
        <begin position="303"/>
        <end position="321"/>
    </location>
</feature>
<evidence type="ECO:0000256" key="11">
    <source>
        <dbReference type="ARBA" id="ARBA00023065"/>
    </source>
</evidence>
<feature type="transmembrane region" description="Helical" evidence="17">
    <location>
        <begin position="655"/>
        <end position="680"/>
    </location>
</feature>
<evidence type="ECO:0000256" key="17">
    <source>
        <dbReference type="RuleBase" id="RU362098"/>
    </source>
</evidence>
<dbReference type="PANTHER" id="PTHR43185:SF1">
    <property type="entry name" value="FE(2+) TRANSPORTER FEOB"/>
    <property type="match status" value="1"/>
</dbReference>
<dbReference type="GO" id="GO:0046872">
    <property type="term" value="F:metal ion binding"/>
    <property type="evidence" value="ECO:0007669"/>
    <property type="project" value="UniProtKB-KW"/>
</dbReference>
<keyword evidence="13 17" id="KW-0472">Membrane</keyword>
<dbReference type="CDD" id="cd01879">
    <property type="entry name" value="FeoB"/>
    <property type="match status" value="1"/>
</dbReference>
<keyword evidence="20" id="KW-1185">Reference proteome</keyword>
<dbReference type="AlphaFoldDB" id="A0A8A0RPK2"/>
<dbReference type="InterPro" id="IPR006073">
    <property type="entry name" value="GTP-bd"/>
</dbReference>